<evidence type="ECO:0000256" key="1">
    <source>
        <dbReference type="SAM" id="Phobius"/>
    </source>
</evidence>
<dbReference type="EMBL" id="MFQS01000025">
    <property type="protein sequence ID" value="OGH82937.1"/>
    <property type="molecule type" value="Genomic_DNA"/>
</dbReference>
<dbReference type="InterPro" id="IPR003795">
    <property type="entry name" value="DUF192"/>
</dbReference>
<dbReference type="Gene3D" id="2.60.120.1140">
    <property type="entry name" value="Protein of unknown function DUF192"/>
    <property type="match status" value="1"/>
</dbReference>
<keyword evidence="1" id="KW-0812">Transmembrane</keyword>
<dbReference type="Proteomes" id="UP000176300">
    <property type="component" value="Unassembled WGS sequence"/>
</dbReference>
<dbReference type="PANTHER" id="PTHR37953:SF1">
    <property type="entry name" value="UPF0127 PROTEIN MJ1496"/>
    <property type="match status" value="1"/>
</dbReference>
<accession>A0A1F6NG89</accession>
<dbReference type="STRING" id="1798697.A2373_04690"/>
<protein>
    <recommendedName>
        <fullName evidence="4">DUF192 domain-containing protein</fullName>
    </recommendedName>
</protein>
<sequence>MEQKTQNKLTIAFVVFFGICFLIAGLSRYFWSDANVVLDGKKLNVLIAEDSVQQFKGLGGRKDFGEYDGMIFIYDEAFKIGVVMRDMEMPIDVVWFYDGKVVDIAPNLQPEPGVKEADLRVYLPRGKANVFLELEAGWTEKNGLKIGDELKVVE</sequence>
<reference evidence="2 3" key="1">
    <citation type="journal article" date="2016" name="Nat. Commun.">
        <title>Thousands of microbial genomes shed light on interconnected biogeochemical processes in an aquifer system.</title>
        <authorList>
            <person name="Anantharaman K."/>
            <person name="Brown C.T."/>
            <person name="Hug L.A."/>
            <person name="Sharon I."/>
            <person name="Castelle C.J."/>
            <person name="Probst A.J."/>
            <person name="Thomas B.C."/>
            <person name="Singh A."/>
            <person name="Wilkins M.J."/>
            <person name="Karaoz U."/>
            <person name="Brodie E.L."/>
            <person name="Williams K.H."/>
            <person name="Hubbard S.S."/>
            <person name="Banfield J.F."/>
        </authorList>
    </citation>
    <scope>NUCLEOTIDE SEQUENCE [LARGE SCALE GENOMIC DNA]</scope>
</reference>
<feature type="transmembrane region" description="Helical" evidence="1">
    <location>
        <begin position="12"/>
        <end position="31"/>
    </location>
</feature>
<gene>
    <name evidence="2" type="ORF">A2373_04690</name>
</gene>
<evidence type="ECO:0000313" key="2">
    <source>
        <dbReference type="EMBL" id="OGH82937.1"/>
    </source>
</evidence>
<keyword evidence="1" id="KW-0472">Membrane</keyword>
<proteinExistence type="predicted"/>
<comment type="caution">
    <text evidence="2">The sequence shown here is derived from an EMBL/GenBank/DDBJ whole genome shotgun (WGS) entry which is preliminary data.</text>
</comment>
<name>A0A1F6NG89_9BACT</name>
<dbReference type="AlphaFoldDB" id="A0A1F6NG89"/>
<organism evidence="2 3">
    <name type="scientific">Candidatus Magasanikbacteria bacterium RIFOXYB1_FULL_40_15</name>
    <dbReference type="NCBI Taxonomy" id="1798697"/>
    <lineage>
        <taxon>Bacteria</taxon>
        <taxon>Candidatus Magasanikiibacteriota</taxon>
    </lineage>
</organism>
<dbReference type="Pfam" id="PF02643">
    <property type="entry name" value="DUF192"/>
    <property type="match status" value="1"/>
</dbReference>
<evidence type="ECO:0000313" key="3">
    <source>
        <dbReference type="Proteomes" id="UP000176300"/>
    </source>
</evidence>
<dbReference type="InterPro" id="IPR038695">
    <property type="entry name" value="Saro_0823-like_sf"/>
</dbReference>
<evidence type="ECO:0008006" key="4">
    <source>
        <dbReference type="Google" id="ProtNLM"/>
    </source>
</evidence>
<keyword evidence="1" id="KW-1133">Transmembrane helix</keyword>
<dbReference type="PANTHER" id="PTHR37953">
    <property type="entry name" value="UPF0127 PROTEIN MJ1496"/>
    <property type="match status" value="1"/>
</dbReference>